<evidence type="ECO:0000256" key="6">
    <source>
        <dbReference type="ARBA" id="ARBA00022989"/>
    </source>
</evidence>
<proteinExistence type="inferred from homology"/>
<evidence type="ECO:0000256" key="5">
    <source>
        <dbReference type="ARBA" id="ARBA00022960"/>
    </source>
</evidence>
<dbReference type="STRING" id="1505723.SAMN04487792_0016"/>
<organism evidence="9 10">
    <name type="scientific">Lactobacillus bombicola</name>
    <dbReference type="NCBI Taxonomy" id="1505723"/>
    <lineage>
        <taxon>Bacteria</taxon>
        <taxon>Bacillati</taxon>
        <taxon>Bacillota</taxon>
        <taxon>Bacilli</taxon>
        <taxon>Lactobacillales</taxon>
        <taxon>Lactobacillaceae</taxon>
        <taxon>Lactobacillus</taxon>
    </lineage>
</organism>
<dbReference type="AlphaFoldDB" id="A0A1I1QZF9"/>
<reference evidence="10" key="1">
    <citation type="submission" date="2016-10" db="EMBL/GenBank/DDBJ databases">
        <authorList>
            <person name="Varghese N."/>
            <person name="Submissions S."/>
        </authorList>
    </citation>
    <scope>NUCLEOTIDE SEQUENCE [LARGE SCALE GENOMIC DNA]</scope>
    <source>
        <strain evidence="10">R-53102</strain>
    </source>
</reference>
<name>A0A1I1QZF9_9LACO</name>
<comment type="subcellular location">
    <subcellularLocation>
        <location evidence="1">Cell membrane</location>
        <topology evidence="1">Multi-pass membrane protein</topology>
    </subcellularLocation>
</comment>
<keyword evidence="3" id="KW-1003">Cell membrane</keyword>
<dbReference type="RefSeq" id="WP_090091747.1">
    <property type="nucleotide sequence ID" value="NZ_CBCRVU010000001.1"/>
</dbReference>
<evidence type="ECO:0000256" key="8">
    <source>
        <dbReference type="SAM" id="Phobius"/>
    </source>
</evidence>
<keyword evidence="5" id="KW-0133">Cell shape</keyword>
<feature type="transmembrane region" description="Helical" evidence="8">
    <location>
        <begin position="136"/>
        <end position="159"/>
    </location>
</feature>
<feature type="transmembrane region" description="Helical" evidence="8">
    <location>
        <begin position="33"/>
        <end position="52"/>
    </location>
</feature>
<comment type="similarity">
    <text evidence="2">Belongs to the MreD family.</text>
</comment>
<evidence type="ECO:0000256" key="7">
    <source>
        <dbReference type="ARBA" id="ARBA00023136"/>
    </source>
</evidence>
<dbReference type="Pfam" id="PF04093">
    <property type="entry name" value="MreD"/>
    <property type="match status" value="1"/>
</dbReference>
<evidence type="ECO:0000256" key="2">
    <source>
        <dbReference type="ARBA" id="ARBA00007776"/>
    </source>
</evidence>
<dbReference type="InterPro" id="IPR007227">
    <property type="entry name" value="Cell_shape_determining_MreD"/>
</dbReference>
<keyword evidence="7 8" id="KW-0472">Membrane</keyword>
<accession>A0A1I1QZF9</accession>
<dbReference type="NCBIfam" id="TIGR03426">
    <property type="entry name" value="shape_MreD"/>
    <property type="match status" value="1"/>
</dbReference>
<keyword evidence="4 8" id="KW-0812">Transmembrane</keyword>
<dbReference type="GO" id="GO:0008360">
    <property type="term" value="P:regulation of cell shape"/>
    <property type="evidence" value="ECO:0007669"/>
    <property type="project" value="UniProtKB-KW"/>
</dbReference>
<dbReference type="Proteomes" id="UP000199599">
    <property type="component" value="Unassembled WGS sequence"/>
</dbReference>
<evidence type="ECO:0000256" key="4">
    <source>
        <dbReference type="ARBA" id="ARBA00022692"/>
    </source>
</evidence>
<sequence length="176" mass="19742">MRSLQRFVLAIALYIALVINASLALYLHDFFSLGSSTNLLLPIGIMLIALFDDTNKNEIWLALGAGIISDIYFYGIIGIYAVALPTTCWLLQKVARFLPEVFWARMLIIIIAVVGVNAYSWLILKITGVINVSALDLLWSLPTTIGWSFLFACLTYKIWGSLAIKYPFLVNLNNYQ</sequence>
<evidence type="ECO:0000256" key="3">
    <source>
        <dbReference type="ARBA" id="ARBA00022475"/>
    </source>
</evidence>
<feature type="transmembrane region" description="Helical" evidence="8">
    <location>
        <begin position="59"/>
        <end position="82"/>
    </location>
</feature>
<evidence type="ECO:0000313" key="9">
    <source>
        <dbReference type="EMBL" id="SFD27357.1"/>
    </source>
</evidence>
<dbReference type="GO" id="GO:0005886">
    <property type="term" value="C:plasma membrane"/>
    <property type="evidence" value="ECO:0007669"/>
    <property type="project" value="UniProtKB-SubCell"/>
</dbReference>
<evidence type="ECO:0000256" key="1">
    <source>
        <dbReference type="ARBA" id="ARBA00004651"/>
    </source>
</evidence>
<gene>
    <name evidence="9" type="ORF">SAMN04487792_0016</name>
</gene>
<keyword evidence="6 8" id="KW-1133">Transmembrane helix</keyword>
<evidence type="ECO:0000313" key="10">
    <source>
        <dbReference type="Proteomes" id="UP000199599"/>
    </source>
</evidence>
<feature type="transmembrane region" description="Helical" evidence="8">
    <location>
        <begin position="7"/>
        <end position="27"/>
    </location>
</feature>
<feature type="transmembrane region" description="Helical" evidence="8">
    <location>
        <begin position="102"/>
        <end position="124"/>
    </location>
</feature>
<protein>
    <submittedName>
        <fullName evidence="9">Rod shape-determining protein MreD</fullName>
    </submittedName>
</protein>
<dbReference type="EMBL" id="FOMN01000001">
    <property type="protein sequence ID" value="SFD27357.1"/>
    <property type="molecule type" value="Genomic_DNA"/>
</dbReference>